<reference evidence="1" key="1">
    <citation type="submission" date="2022-10" db="EMBL/GenBank/DDBJ databases">
        <authorList>
            <person name="Hyden B.L."/>
            <person name="Feng K."/>
            <person name="Yates T."/>
            <person name="Jawdy S."/>
            <person name="Smart L.B."/>
            <person name="Muchero W."/>
        </authorList>
    </citation>
    <scope>NUCLEOTIDE SEQUENCE</scope>
    <source>
        <tissue evidence="1">Shoot tip</tissue>
    </source>
</reference>
<protein>
    <recommendedName>
        <fullName evidence="3">G-patch domain-containing protein</fullName>
    </recommendedName>
</protein>
<dbReference type="Proteomes" id="UP001141253">
    <property type="component" value="Chromosome 5"/>
</dbReference>
<proteinExistence type="predicted"/>
<sequence>MNGWQPGKGLVDLHRNAGGGGVGFPTRNHVQVRLKDPSIKQVEKCYSIHASKEEVLVPRWKQKILKIENLGVESDYTFFVTIHLDGNRMSKSTTHAETFEEEMHCLDGLNSNI</sequence>
<reference evidence="1" key="2">
    <citation type="journal article" date="2023" name="Int. J. Mol. Sci.">
        <title>De Novo Assembly and Annotation of 11 Diverse Shrub Willow (Salix) Genomes Reveals Novel Gene Organization in Sex-Linked Regions.</title>
        <authorList>
            <person name="Hyden B."/>
            <person name="Feng K."/>
            <person name="Yates T.B."/>
            <person name="Jawdy S."/>
            <person name="Cereghino C."/>
            <person name="Smart L.B."/>
            <person name="Muchero W."/>
        </authorList>
    </citation>
    <scope>NUCLEOTIDE SEQUENCE</scope>
    <source>
        <tissue evidence="1">Shoot tip</tissue>
    </source>
</reference>
<evidence type="ECO:0000313" key="2">
    <source>
        <dbReference type="Proteomes" id="UP001141253"/>
    </source>
</evidence>
<evidence type="ECO:0000313" key="1">
    <source>
        <dbReference type="EMBL" id="KAJ6399215.1"/>
    </source>
</evidence>
<dbReference type="EMBL" id="JAPFFI010000003">
    <property type="protein sequence ID" value="KAJ6399215.1"/>
    <property type="molecule type" value="Genomic_DNA"/>
</dbReference>
<gene>
    <name evidence="1" type="ORF">OIU77_019878</name>
</gene>
<keyword evidence="2" id="KW-1185">Reference proteome</keyword>
<comment type="caution">
    <text evidence="1">The sequence shown here is derived from an EMBL/GenBank/DDBJ whole genome shotgun (WGS) entry which is preliminary data.</text>
</comment>
<organism evidence="1 2">
    <name type="scientific">Salix suchowensis</name>
    <dbReference type="NCBI Taxonomy" id="1278906"/>
    <lineage>
        <taxon>Eukaryota</taxon>
        <taxon>Viridiplantae</taxon>
        <taxon>Streptophyta</taxon>
        <taxon>Embryophyta</taxon>
        <taxon>Tracheophyta</taxon>
        <taxon>Spermatophyta</taxon>
        <taxon>Magnoliopsida</taxon>
        <taxon>eudicotyledons</taxon>
        <taxon>Gunneridae</taxon>
        <taxon>Pentapetalae</taxon>
        <taxon>rosids</taxon>
        <taxon>fabids</taxon>
        <taxon>Malpighiales</taxon>
        <taxon>Salicaceae</taxon>
        <taxon>Saliceae</taxon>
        <taxon>Salix</taxon>
    </lineage>
</organism>
<evidence type="ECO:0008006" key="3">
    <source>
        <dbReference type="Google" id="ProtNLM"/>
    </source>
</evidence>
<name>A0ABQ9CHQ0_9ROSI</name>
<accession>A0ABQ9CHQ0</accession>